<evidence type="ECO:0000256" key="4">
    <source>
        <dbReference type="ARBA" id="ARBA00022692"/>
    </source>
</evidence>
<feature type="transmembrane region" description="Helical" evidence="7">
    <location>
        <begin position="12"/>
        <end position="35"/>
    </location>
</feature>
<comment type="similarity">
    <text evidence="7">Belongs to the binding-protein-dependent transport system permease family.</text>
</comment>
<dbReference type="PANTHER" id="PTHR30193:SF37">
    <property type="entry name" value="INNER MEMBRANE ABC TRANSPORTER PERMEASE PROTEIN YCJO"/>
    <property type="match status" value="1"/>
</dbReference>
<accession>A0A7Z7PQB8</accession>
<organism evidence="9 10">
    <name type="scientific">Mesotoga infera</name>
    <dbReference type="NCBI Taxonomy" id="1236046"/>
    <lineage>
        <taxon>Bacteria</taxon>
        <taxon>Thermotogati</taxon>
        <taxon>Thermotogota</taxon>
        <taxon>Thermotogae</taxon>
        <taxon>Kosmotogales</taxon>
        <taxon>Kosmotogaceae</taxon>
        <taxon>Mesotoga</taxon>
    </lineage>
</organism>
<feature type="transmembrane region" description="Helical" evidence="7">
    <location>
        <begin position="259"/>
        <end position="279"/>
    </location>
</feature>
<dbReference type="GO" id="GO:0055085">
    <property type="term" value="P:transmembrane transport"/>
    <property type="evidence" value="ECO:0007669"/>
    <property type="project" value="InterPro"/>
</dbReference>
<proteinExistence type="inferred from homology"/>
<evidence type="ECO:0000313" key="9">
    <source>
        <dbReference type="EMBL" id="SSC12257.1"/>
    </source>
</evidence>
<keyword evidence="4 7" id="KW-0812">Transmembrane</keyword>
<reference evidence="9 10" key="1">
    <citation type="submission" date="2017-01" db="EMBL/GenBank/DDBJ databases">
        <authorList>
            <person name="Erauso G."/>
        </authorList>
    </citation>
    <scope>NUCLEOTIDE SEQUENCE [LARGE SCALE GENOMIC DNA]</scope>
    <source>
        <strain evidence="9">MESINF1</strain>
    </source>
</reference>
<feature type="domain" description="ABC transmembrane type-1" evidence="8">
    <location>
        <begin position="68"/>
        <end position="280"/>
    </location>
</feature>
<dbReference type="EMBL" id="LS974202">
    <property type="protein sequence ID" value="SSC12257.1"/>
    <property type="molecule type" value="Genomic_DNA"/>
</dbReference>
<feature type="transmembrane region" description="Helical" evidence="7">
    <location>
        <begin position="72"/>
        <end position="93"/>
    </location>
</feature>
<feature type="transmembrane region" description="Helical" evidence="7">
    <location>
        <begin position="105"/>
        <end position="125"/>
    </location>
</feature>
<dbReference type="InterPro" id="IPR035906">
    <property type="entry name" value="MetI-like_sf"/>
</dbReference>
<protein>
    <submittedName>
        <fullName evidence="9">Permease component of ABC-type sugar transporter</fullName>
    </submittedName>
</protein>
<dbReference type="InterPro" id="IPR000515">
    <property type="entry name" value="MetI-like"/>
</dbReference>
<evidence type="ECO:0000256" key="7">
    <source>
        <dbReference type="RuleBase" id="RU363032"/>
    </source>
</evidence>
<keyword evidence="10" id="KW-1185">Reference proteome</keyword>
<keyword evidence="5 7" id="KW-1133">Transmembrane helix</keyword>
<keyword evidence="2 7" id="KW-0813">Transport</keyword>
<evidence type="ECO:0000259" key="8">
    <source>
        <dbReference type="PROSITE" id="PS50928"/>
    </source>
</evidence>
<evidence type="ECO:0000256" key="6">
    <source>
        <dbReference type="ARBA" id="ARBA00023136"/>
    </source>
</evidence>
<dbReference type="PROSITE" id="PS50928">
    <property type="entry name" value="ABC_TM1"/>
    <property type="match status" value="1"/>
</dbReference>
<feature type="transmembrane region" description="Helical" evidence="7">
    <location>
        <begin position="153"/>
        <end position="181"/>
    </location>
</feature>
<dbReference type="AlphaFoldDB" id="A0A7Z7PQB8"/>
<gene>
    <name evidence="9" type="ORF">MESINF_0808</name>
</gene>
<dbReference type="RefSeq" id="WP_169698621.1">
    <property type="nucleotide sequence ID" value="NZ_LS974202.1"/>
</dbReference>
<dbReference type="Pfam" id="PF00528">
    <property type="entry name" value="BPD_transp_1"/>
    <property type="match status" value="1"/>
</dbReference>
<dbReference type="GO" id="GO:0005886">
    <property type="term" value="C:plasma membrane"/>
    <property type="evidence" value="ECO:0007669"/>
    <property type="project" value="UniProtKB-SubCell"/>
</dbReference>
<keyword evidence="3" id="KW-1003">Cell membrane</keyword>
<dbReference type="CDD" id="cd06261">
    <property type="entry name" value="TM_PBP2"/>
    <property type="match status" value="1"/>
</dbReference>
<dbReference type="KEGG" id="minf:MESINF_0808"/>
<keyword evidence="6 7" id="KW-0472">Membrane</keyword>
<evidence type="ECO:0000313" key="10">
    <source>
        <dbReference type="Proteomes" id="UP000250796"/>
    </source>
</evidence>
<dbReference type="SUPFAM" id="SSF160964">
    <property type="entry name" value="MalF N-terminal region-like"/>
    <property type="match status" value="1"/>
</dbReference>
<evidence type="ECO:0000256" key="3">
    <source>
        <dbReference type="ARBA" id="ARBA00022475"/>
    </source>
</evidence>
<dbReference type="PANTHER" id="PTHR30193">
    <property type="entry name" value="ABC TRANSPORTER PERMEASE PROTEIN"/>
    <property type="match status" value="1"/>
</dbReference>
<evidence type="ECO:0000256" key="5">
    <source>
        <dbReference type="ARBA" id="ARBA00022989"/>
    </source>
</evidence>
<evidence type="ECO:0000256" key="1">
    <source>
        <dbReference type="ARBA" id="ARBA00004651"/>
    </source>
</evidence>
<sequence>MKKKARKRLVILMFLLPSICGFIFFQVFPIVYSFVLSLTDWDVLRKANFIGFENYKTIFASEEFWRVLRNTLYYIVLYIPLMIISSLSLAMLLNIKTRFTGVFRTIFYIPVLSSWVAAAMLWRWLLSPYYGPINSILGVFGLQGPSWLYDKVWAMPGIVLASVWKDMGFFGLIFLAGLQAIDPSYYEVASIDGAKRWQKFRFITLPLISPTMFFVLIMSIINSFQLFPQVMVMTRGGPHGSTQAMMERIYNYAFTYYKMGYATALSWILFCFILTVTLIQWKMQRKWVHYES</sequence>
<feature type="transmembrane region" description="Helical" evidence="7">
    <location>
        <begin position="202"/>
        <end position="221"/>
    </location>
</feature>
<dbReference type="Gene3D" id="1.10.3720.10">
    <property type="entry name" value="MetI-like"/>
    <property type="match status" value="1"/>
</dbReference>
<name>A0A7Z7PQB8_9BACT</name>
<dbReference type="InterPro" id="IPR051393">
    <property type="entry name" value="ABC_transporter_permease"/>
</dbReference>
<comment type="subcellular location">
    <subcellularLocation>
        <location evidence="1 7">Cell membrane</location>
        <topology evidence="1 7">Multi-pass membrane protein</topology>
    </subcellularLocation>
</comment>
<evidence type="ECO:0000256" key="2">
    <source>
        <dbReference type="ARBA" id="ARBA00022448"/>
    </source>
</evidence>
<keyword evidence="9" id="KW-0762">Sugar transport</keyword>
<dbReference type="SUPFAM" id="SSF161098">
    <property type="entry name" value="MetI-like"/>
    <property type="match status" value="1"/>
</dbReference>
<dbReference type="Proteomes" id="UP000250796">
    <property type="component" value="Chromosome MESINF"/>
</dbReference>